<gene>
    <name evidence="2" type="ORF">SAMN05421756_10940</name>
</gene>
<name>A0A1H9LNF1_9ACTN</name>
<keyword evidence="3" id="KW-1185">Reference proteome</keyword>
<dbReference type="STRING" id="1036181.SAMN05421756_10940"/>
<feature type="domain" description="Amidohydrolase-related" evidence="1">
    <location>
        <begin position="180"/>
        <end position="381"/>
    </location>
</feature>
<evidence type="ECO:0000259" key="1">
    <source>
        <dbReference type="Pfam" id="PF04909"/>
    </source>
</evidence>
<dbReference type="GO" id="GO:0016787">
    <property type="term" value="F:hydrolase activity"/>
    <property type="evidence" value="ECO:0007669"/>
    <property type="project" value="InterPro"/>
</dbReference>
<reference evidence="3" key="1">
    <citation type="submission" date="2016-10" db="EMBL/GenBank/DDBJ databases">
        <authorList>
            <person name="Varghese N."/>
            <person name="Submissions S."/>
        </authorList>
    </citation>
    <scope>NUCLEOTIDE SEQUENCE [LARGE SCALE GENOMIC DNA]</scope>
    <source>
        <strain evidence="3">CGMCC 4.6856</strain>
    </source>
</reference>
<dbReference type="PANTHER" id="PTHR43383">
    <property type="entry name" value="NODULIN 6"/>
    <property type="match status" value="1"/>
</dbReference>
<dbReference type="RefSeq" id="WP_091185057.1">
    <property type="nucleotide sequence ID" value="NZ_FOFA01000009.1"/>
</dbReference>
<dbReference type="PANTHER" id="PTHR43383:SF2">
    <property type="entry name" value="AMIDOHYDROLASE 2 FAMILY PROTEIN"/>
    <property type="match status" value="1"/>
</dbReference>
<evidence type="ECO:0000313" key="3">
    <source>
        <dbReference type="Proteomes" id="UP000198504"/>
    </source>
</evidence>
<protein>
    <recommendedName>
        <fullName evidence="1">Amidohydrolase-related domain-containing protein</fullName>
    </recommendedName>
</protein>
<accession>A0A1H9LNF1</accession>
<evidence type="ECO:0000313" key="2">
    <source>
        <dbReference type="EMBL" id="SER13032.1"/>
    </source>
</evidence>
<dbReference type="AlphaFoldDB" id="A0A1H9LNF1"/>
<dbReference type="Pfam" id="PF04909">
    <property type="entry name" value="Amidohydro_2"/>
    <property type="match status" value="1"/>
</dbReference>
<dbReference type="Gene3D" id="3.20.20.140">
    <property type="entry name" value="Metal-dependent hydrolases"/>
    <property type="match status" value="1"/>
</dbReference>
<dbReference type="Proteomes" id="UP000198504">
    <property type="component" value="Unassembled WGS sequence"/>
</dbReference>
<dbReference type="EMBL" id="FOFA01000009">
    <property type="protein sequence ID" value="SER13032.1"/>
    <property type="molecule type" value="Genomic_DNA"/>
</dbReference>
<organism evidence="2 3">
    <name type="scientific">Microlunatus flavus</name>
    <dbReference type="NCBI Taxonomy" id="1036181"/>
    <lineage>
        <taxon>Bacteria</taxon>
        <taxon>Bacillati</taxon>
        <taxon>Actinomycetota</taxon>
        <taxon>Actinomycetes</taxon>
        <taxon>Propionibacteriales</taxon>
        <taxon>Propionibacteriaceae</taxon>
        <taxon>Microlunatus</taxon>
    </lineage>
</organism>
<sequence length="386" mass="41253">MTADDRALRALTEHVEQVALVDHHVHGTWAEDGDPVALANALNEADTEPLADPATAWDTQLGFAVRRWCAPLLDLEPHASVAAYTARRAELGEPEVARRLLGAAGVDAWFVDTGWSTGLTSPDGLAALGGGTAYEVARLETLAERLLPTLDDPGDLAETFAAHVEETAATSVGFKSVIAYRCGFGVDLDPPAPRAVAEAARRWADGVRDGRAPRLDDPTLIVSGLYAALRTRRPLQLHVGFGDRDLDLAAVDPLLLTPLLRRPEVRGVPVMLLHCYPYERAAGYLAQAFAEVHLDVGLTTHFLGARGVGAVARSLELAPFGKVLYSSDAAGPAELHLLGARLWRNAFATVAGGWVSSGEWSLDDAVRVASMVGRDNARRVYLGVDL</sequence>
<dbReference type="InterPro" id="IPR006680">
    <property type="entry name" value="Amidohydro-rel"/>
</dbReference>
<proteinExistence type="predicted"/>
<dbReference type="SUPFAM" id="SSF51556">
    <property type="entry name" value="Metallo-dependent hydrolases"/>
    <property type="match status" value="1"/>
</dbReference>
<dbReference type="OrthoDB" id="8244441at2"/>
<dbReference type="InterPro" id="IPR032466">
    <property type="entry name" value="Metal_Hydrolase"/>
</dbReference>